<dbReference type="AlphaFoldDB" id="I1SAM9"/>
<dbReference type="InParanoid" id="I1SAM9"/>
<dbReference type="Proteomes" id="UP000070720">
    <property type="component" value="Chromosome 3"/>
</dbReference>
<dbReference type="GO" id="GO:0008250">
    <property type="term" value="C:oligosaccharyltransferase complex"/>
    <property type="evidence" value="ECO:0007669"/>
    <property type="project" value="TreeGrafter"/>
</dbReference>
<evidence type="ECO:0000256" key="4">
    <source>
        <dbReference type="ARBA" id="ARBA00022692"/>
    </source>
</evidence>
<keyword evidence="6" id="KW-0735">Signal-anchor</keyword>
<dbReference type="PANTHER" id="PTHR48164:SF1">
    <property type="entry name" value="DOLICHYL-DIPHOSPHOOLIGOSACCHARIDE--PROTEIN GLYCOSYLTRANSFERASE SUBUNIT 4"/>
    <property type="match status" value="1"/>
</dbReference>
<evidence type="ECO:0000256" key="1">
    <source>
        <dbReference type="ARBA" id="ARBA00004643"/>
    </source>
</evidence>
<comment type="similarity">
    <text evidence="2">Belongs to the OST4 family.</text>
</comment>
<dbReference type="RefSeq" id="XP_011325565.1">
    <property type="nucleotide sequence ID" value="XM_011327263.1"/>
</dbReference>
<dbReference type="InterPro" id="IPR018943">
    <property type="entry name" value="Oligosaccaryltransferase"/>
</dbReference>
<evidence type="ECO:0000313" key="11">
    <source>
        <dbReference type="EnsemblFungi" id="CEF86697"/>
    </source>
</evidence>
<reference evidence="10 12" key="3">
    <citation type="journal article" date="2015" name="BMC Genomics">
        <title>The completed genome sequence of the pathogenic ascomycete fungus Fusarium graminearum.</title>
        <authorList>
            <person name="King R."/>
            <person name="Urban M."/>
            <person name="Hammond-Kosack M.C."/>
            <person name="Hassani-Pak K."/>
            <person name="Hammond-Kosack K.E."/>
        </authorList>
    </citation>
    <scope>NUCLEOTIDE SEQUENCE [LARGE SCALE GENOMIC DNA]</scope>
    <source>
        <strain evidence="12">ATCC MYA-4620 / CBS 123657 / FGSC 9075 / NRRL 31084 / PH-1</strain>
        <strain evidence="10">PH-1</strain>
    </source>
</reference>
<evidence type="ECO:0000256" key="9">
    <source>
        <dbReference type="SAM" id="Phobius"/>
    </source>
</evidence>
<dbReference type="GO" id="GO:0018279">
    <property type="term" value="P:protein N-linked glycosylation via asparagine"/>
    <property type="evidence" value="ECO:0007669"/>
    <property type="project" value="TreeGrafter"/>
</dbReference>
<dbReference type="Pfam" id="PF10215">
    <property type="entry name" value="Ost4"/>
    <property type="match status" value="1"/>
</dbReference>
<keyword evidence="5" id="KW-0256">Endoplasmic reticulum</keyword>
<evidence type="ECO:0000256" key="3">
    <source>
        <dbReference type="ARBA" id="ARBA00017662"/>
    </source>
</evidence>
<evidence type="ECO:0000256" key="5">
    <source>
        <dbReference type="ARBA" id="ARBA00022824"/>
    </source>
</evidence>
<reference evidence="11 12" key="2">
    <citation type="journal article" date="2010" name="Nature">
        <title>Comparative genomics reveals mobile pathogenicity chromosomes in Fusarium.</title>
        <authorList>
            <person name="Ma L.J."/>
            <person name="van der Does H.C."/>
            <person name="Borkovich K.A."/>
            <person name="Coleman J.J."/>
            <person name="Daboussi M.J."/>
            <person name="Di Pietro A."/>
            <person name="Dufresne M."/>
            <person name="Freitag M."/>
            <person name="Grabherr M."/>
            <person name="Henrissat B."/>
            <person name="Houterman P.M."/>
            <person name="Kang S."/>
            <person name="Shim W.B."/>
            <person name="Woloshuk C."/>
            <person name="Xie X."/>
            <person name="Xu J.R."/>
            <person name="Antoniw J."/>
            <person name="Baker S.E."/>
            <person name="Bluhm B.H."/>
            <person name="Breakspear A."/>
            <person name="Brown D.W."/>
            <person name="Butchko R.A."/>
            <person name="Chapman S."/>
            <person name="Coulson R."/>
            <person name="Coutinho P.M."/>
            <person name="Danchin E.G."/>
            <person name="Diener A."/>
            <person name="Gale L.R."/>
            <person name="Gardiner D.M."/>
            <person name="Goff S."/>
            <person name="Hammond-Kosack K.E."/>
            <person name="Hilburn K."/>
            <person name="Hua-Van A."/>
            <person name="Jonkers W."/>
            <person name="Kazan K."/>
            <person name="Kodira C.D."/>
            <person name="Koehrsen M."/>
            <person name="Kumar L."/>
            <person name="Lee Y.H."/>
            <person name="Li L."/>
            <person name="Manners J.M."/>
            <person name="Miranda-Saavedra D."/>
            <person name="Mukherjee M."/>
            <person name="Park G."/>
            <person name="Park J."/>
            <person name="Park S.Y."/>
            <person name="Proctor R.H."/>
            <person name="Regev A."/>
            <person name="Ruiz-Roldan M.C."/>
            <person name="Sain D."/>
            <person name="Sakthikumar S."/>
            <person name="Sykes S."/>
            <person name="Schwartz D.C."/>
            <person name="Turgeon B.G."/>
            <person name="Wapinski I."/>
            <person name="Yoder O."/>
            <person name="Young S."/>
            <person name="Zeng Q."/>
            <person name="Zhou S."/>
            <person name="Galagan J."/>
            <person name="Cuomo C.A."/>
            <person name="Kistler H.C."/>
            <person name="Rep M."/>
        </authorList>
    </citation>
    <scope>GENOME REANNOTATION</scope>
    <source>
        <strain evidence="12">ATCC MYA-4620 / CBS 123657 / FGSC 9075 / NRRL 31084 / PH-1</strain>
        <strain evidence="11">PH-1 / ATCC MYA-4620 / FGSC 9075 / NRRL 31084</strain>
    </source>
</reference>
<comment type="subcellular location">
    <subcellularLocation>
        <location evidence="1">Endoplasmic reticulum membrane</location>
        <topology evidence="1">Single-pass type III membrane protein</topology>
    </subcellularLocation>
</comment>
<sequence length="48" mass="5143">MITDGQLYQLAIFFGVAAMLLILVYHFLEVNAPKNTAASGKEGASKSL</sequence>
<keyword evidence="12" id="KW-1185">Reference proteome</keyword>
<gene>
    <name evidence="10" type="ORF">FGRAMPH1_01T20575</name>
</gene>
<protein>
    <recommendedName>
        <fullName evidence="3">Dolichyl-diphosphooligosaccharide--protein glycosyltransferase subunit 4</fullName>
    </recommendedName>
</protein>
<reference evidence="11 12" key="1">
    <citation type="journal article" date="2007" name="Science">
        <title>The Fusarium graminearum genome reveals a link between localized polymorphism and pathogen specialization.</title>
        <authorList>
            <person name="Cuomo C.A."/>
            <person name="Gueldener U."/>
            <person name="Xu J.-R."/>
            <person name="Trail F."/>
            <person name="Turgeon B.G."/>
            <person name="Di Pietro A."/>
            <person name="Walton J.D."/>
            <person name="Ma L.-J."/>
            <person name="Baker S.E."/>
            <person name="Rep M."/>
            <person name="Adam G."/>
            <person name="Antoniw J."/>
            <person name="Baldwin T."/>
            <person name="Calvo S.E."/>
            <person name="Chang Y.-L."/>
            <person name="DeCaprio D."/>
            <person name="Gale L.R."/>
            <person name="Gnerre S."/>
            <person name="Goswami R.S."/>
            <person name="Hammond-Kosack K."/>
            <person name="Harris L.J."/>
            <person name="Hilburn K."/>
            <person name="Kennell J.C."/>
            <person name="Kroken S."/>
            <person name="Magnuson J.K."/>
            <person name="Mannhaupt G."/>
            <person name="Mauceli E.W."/>
            <person name="Mewes H.-W."/>
            <person name="Mitterbauer R."/>
            <person name="Muehlbauer G."/>
            <person name="Muensterkoetter M."/>
            <person name="Nelson D."/>
            <person name="O'Donnell K."/>
            <person name="Ouellet T."/>
            <person name="Qi W."/>
            <person name="Quesneville H."/>
            <person name="Roncero M.I.G."/>
            <person name="Seong K.-Y."/>
            <person name="Tetko I.V."/>
            <person name="Urban M."/>
            <person name="Waalwijk C."/>
            <person name="Ward T.J."/>
            <person name="Yao J."/>
            <person name="Birren B.W."/>
            <person name="Kistler H.C."/>
        </authorList>
    </citation>
    <scope>NUCLEOTIDE SEQUENCE [LARGE SCALE GENOMIC DNA]</scope>
    <source>
        <strain evidence="12">ATCC MYA-4620 / CBS 123657 / FGSC 9075 / NRRL 31084 / PH-1</strain>
        <strain evidence="11">PH-1 / ATCC MYA-4620 / FGSC 9075 / NRRL 31084</strain>
    </source>
</reference>
<dbReference type="KEGG" id="fgr:FGSG_13910"/>
<dbReference type="InterPro" id="IPR036330">
    <property type="entry name" value="Ost4p_sf"/>
</dbReference>
<organism evidence="10 12">
    <name type="scientific">Gibberella zeae (strain ATCC MYA-4620 / CBS 123657 / FGSC 9075 / NRRL 31084 / PH-1)</name>
    <name type="common">Wheat head blight fungus</name>
    <name type="synonym">Fusarium graminearum</name>
    <dbReference type="NCBI Taxonomy" id="229533"/>
    <lineage>
        <taxon>Eukaryota</taxon>
        <taxon>Fungi</taxon>
        <taxon>Dikarya</taxon>
        <taxon>Ascomycota</taxon>
        <taxon>Pezizomycotina</taxon>
        <taxon>Sordariomycetes</taxon>
        <taxon>Hypocreomycetidae</taxon>
        <taxon>Hypocreales</taxon>
        <taxon>Nectriaceae</taxon>
        <taxon>Fusarium</taxon>
    </lineage>
</organism>
<evidence type="ECO:0000313" key="12">
    <source>
        <dbReference type="Proteomes" id="UP000070720"/>
    </source>
</evidence>
<dbReference type="HOGENOM" id="CLU_160806_2_0_1"/>
<dbReference type="OrthoDB" id="2124077at2759"/>
<evidence type="ECO:0000256" key="8">
    <source>
        <dbReference type="ARBA" id="ARBA00023136"/>
    </source>
</evidence>
<keyword evidence="7 9" id="KW-1133">Transmembrane helix</keyword>
<feature type="transmembrane region" description="Helical" evidence="9">
    <location>
        <begin position="7"/>
        <end position="28"/>
    </location>
</feature>
<dbReference type="InterPro" id="IPR051307">
    <property type="entry name" value="OST4"/>
</dbReference>
<keyword evidence="4 9" id="KW-0812">Transmembrane</keyword>
<evidence type="ECO:0000256" key="6">
    <source>
        <dbReference type="ARBA" id="ARBA00022968"/>
    </source>
</evidence>
<accession>I1SAM9</accession>
<dbReference type="EnsemblFungi" id="CEF86697">
    <property type="protein sequence ID" value="CEF86697"/>
    <property type="gene ID" value="FGRRES_13910"/>
</dbReference>
<name>I1SAM9_GIBZE</name>
<evidence type="ECO:0000256" key="2">
    <source>
        <dbReference type="ARBA" id="ARBA00007685"/>
    </source>
</evidence>
<accession>A0A098DZC7</accession>
<evidence type="ECO:0000313" key="10">
    <source>
        <dbReference type="EMBL" id="CEF86697.1"/>
    </source>
</evidence>
<dbReference type="STRING" id="229533.I1SAM9"/>
<proteinExistence type="inferred from homology"/>
<dbReference type="PANTHER" id="PTHR48164">
    <property type="entry name" value="DOLICHYL-DIPHOSPHOOLIGOSACCHARIDE--PROTEIN GLYCOSYLTRANSFERASE SUBUNIT 4"/>
    <property type="match status" value="1"/>
</dbReference>
<dbReference type="VEuPathDB" id="FungiDB:FGRAMPH1_01G20575"/>
<dbReference type="SUPFAM" id="SSF103464">
    <property type="entry name" value="Oligosaccharyltransferase subunit ost4p"/>
    <property type="match status" value="1"/>
</dbReference>
<reference evidence="11" key="4">
    <citation type="submission" date="2017-01" db="UniProtKB">
        <authorList>
            <consortium name="EnsemblFungi"/>
        </authorList>
    </citation>
    <scope>IDENTIFICATION</scope>
    <source>
        <strain evidence="11">PH-1 / ATCC MYA-4620 / FGSC 9075 / NRRL 31084</strain>
    </source>
</reference>
<evidence type="ECO:0000256" key="7">
    <source>
        <dbReference type="ARBA" id="ARBA00022989"/>
    </source>
</evidence>
<dbReference type="EMBL" id="HG970334">
    <property type="protein sequence ID" value="CEF86697.1"/>
    <property type="molecule type" value="Genomic_DNA"/>
</dbReference>
<keyword evidence="8 9" id="KW-0472">Membrane</keyword>